<dbReference type="HOGENOM" id="CLU_096567_3_0_1"/>
<reference evidence="3" key="2">
    <citation type="submission" date="2015-01" db="EMBL/GenBank/DDBJ databases">
        <title>Evolutionary Origins and Diversification of the Mycorrhizal Mutualists.</title>
        <authorList>
            <consortium name="DOE Joint Genome Institute"/>
            <consortium name="Mycorrhizal Genomics Consortium"/>
            <person name="Kohler A."/>
            <person name="Kuo A."/>
            <person name="Nagy L.G."/>
            <person name="Floudas D."/>
            <person name="Copeland A."/>
            <person name="Barry K.W."/>
            <person name="Cichocki N."/>
            <person name="Veneault-Fourrey C."/>
            <person name="LaButti K."/>
            <person name="Lindquist E.A."/>
            <person name="Lipzen A."/>
            <person name="Lundell T."/>
            <person name="Morin E."/>
            <person name="Murat C."/>
            <person name="Riley R."/>
            <person name="Ohm R."/>
            <person name="Sun H."/>
            <person name="Tunlid A."/>
            <person name="Henrissat B."/>
            <person name="Grigoriev I.V."/>
            <person name="Hibbett D.S."/>
            <person name="Martin F."/>
        </authorList>
    </citation>
    <scope>NUCLEOTIDE SEQUENCE [LARGE SCALE GENOMIC DNA]</scope>
    <source>
        <strain evidence="3">Zn</strain>
    </source>
</reference>
<keyword evidence="1" id="KW-0472">Membrane</keyword>
<dbReference type="InParanoid" id="A0A0C3D9W0"/>
<sequence>HIVYRFIQMIFALAVCGLYGADLHNANKHHVPSDSKWGYAVAVGSLSAISALVYMIPIIVSIPLLFIWDTILFIFWIAVFGVFGKLYIHTDPQGDSGIQRMKNAVWVDLMNALFWLGSAIGMLVYFIKQMRGGRTRYTGRAT</sequence>
<reference evidence="2 3" key="1">
    <citation type="submission" date="2014-04" db="EMBL/GenBank/DDBJ databases">
        <authorList>
            <consortium name="DOE Joint Genome Institute"/>
            <person name="Kuo A."/>
            <person name="Martino E."/>
            <person name="Perotto S."/>
            <person name="Kohler A."/>
            <person name="Nagy L.G."/>
            <person name="Floudas D."/>
            <person name="Copeland A."/>
            <person name="Barry K.W."/>
            <person name="Cichocki N."/>
            <person name="Veneault-Fourrey C."/>
            <person name="LaButti K."/>
            <person name="Lindquist E.A."/>
            <person name="Lipzen A."/>
            <person name="Lundell T."/>
            <person name="Morin E."/>
            <person name="Murat C."/>
            <person name="Sun H."/>
            <person name="Tunlid A."/>
            <person name="Henrissat B."/>
            <person name="Grigoriev I.V."/>
            <person name="Hibbett D.S."/>
            <person name="Martin F."/>
            <person name="Nordberg H.P."/>
            <person name="Cantor M.N."/>
            <person name="Hua S.X."/>
        </authorList>
    </citation>
    <scope>NUCLEOTIDE SEQUENCE [LARGE SCALE GENOMIC DNA]</scope>
    <source>
        <strain evidence="2 3">Zn</strain>
    </source>
</reference>
<feature type="transmembrane region" description="Helical" evidence="1">
    <location>
        <begin position="37"/>
        <end position="60"/>
    </location>
</feature>
<accession>A0A0C3D9W0</accession>
<dbReference type="OrthoDB" id="5363290at2759"/>
<protein>
    <recommendedName>
        <fullName evidence="4">MARVEL domain-containing protein</fullName>
    </recommendedName>
</protein>
<feature type="transmembrane region" description="Helical" evidence="1">
    <location>
        <begin position="6"/>
        <end position="25"/>
    </location>
</feature>
<proteinExistence type="predicted"/>
<name>A0A0C3D9W0_OIDMZ</name>
<keyword evidence="1" id="KW-0812">Transmembrane</keyword>
<feature type="non-terminal residue" evidence="2">
    <location>
        <position position="142"/>
    </location>
</feature>
<dbReference type="EMBL" id="KN832870">
    <property type="protein sequence ID" value="KIN08104.1"/>
    <property type="molecule type" value="Genomic_DNA"/>
</dbReference>
<dbReference type="AlphaFoldDB" id="A0A0C3D9W0"/>
<dbReference type="PANTHER" id="PTHR42083:SF1">
    <property type="entry name" value="MARVEL DOMAIN-CONTAINING PROTEIN"/>
    <property type="match status" value="1"/>
</dbReference>
<feature type="transmembrane region" description="Helical" evidence="1">
    <location>
        <begin position="66"/>
        <end position="88"/>
    </location>
</feature>
<evidence type="ECO:0000256" key="1">
    <source>
        <dbReference type="SAM" id="Phobius"/>
    </source>
</evidence>
<dbReference type="Proteomes" id="UP000054321">
    <property type="component" value="Unassembled WGS sequence"/>
</dbReference>
<gene>
    <name evidence="2" type="ORF">OIDMADRAFT_97765</name>
</gene>
<evidence type="ECO:0000313" key="3">
    <source>
        <dbReference type="Proteomes" id="UP000054321"/>
    </source>
</evidence>
<organism evidence="2 3">
    <name type="scientific">Oidiodendron maius (strain Zn)</name>
    <dbReference type="NCBI Taxonomy" id="913774"/>
    <lineage>
        <taxon>Eukaryota</taxon>
        <taxon>Fungi</taxon>
        <taxon>Dikarya</taxon>
        <taxon>Ascomycota</taxon>
        <taxon>Pezizomycotina</taxon>
        <taxon>Leotiomycetes</taxon>
        <taxon>Leotiomycetes incertae sedis</taxon>
        <taxon>Myxotrichaceae</taxon>
        <taxon>Oidiodendron</taxon>
    </lineage>
</organism>
<feature type="transmembrane region" description="Helical" evidence="1">
    <location>
        <begin position="109"/>
        <end position="127"/>
    </location>
</feature>
<keyword evidence="3" id="KW-1185">Reference proteome</keyword>
<keyword evidence="1" id="KW-1133">Transmembrane helix</keyword>
<evidence type="ECO:0008006" key="4">
    <source>
        <dbReference type="Google" id="ProtNLM"/>
    </source>
</evidence>
<feature type="non-terminal residue" evidence="2">
    <location>
        <position position="1"/>
    </location>
</feature>
<evidence type="ECO:0000313" key="2">
    <source>
        <dbReference type="EMBL" id="KIN08104.1"/>
    </source>
</evidence>
<dbReference type="PANTHER" id="PTHR42083">
    <property type="entry name" value="MARVEL DOMAIN-CONTAINING PROTEIN"/>
    <property type="match status" value="1"/>
</dbReference>